<gene>
    <name evidence="2" type="ORF">MAR_036661</name>
</gene>
<feature type="region of interest" description="Disordered" evidence="1">
    <location>
        <begin position="478"/>
        <end position="626"/>
    </location>
</feature>
<feature type="compositionally biased region" description="Pro residues" evidence="1">
    <location>
        <begin position="484"/>
        <end position="508"/>
    </location>
</feature>
<proteinExistence type="predicted"/>
<feature type="compositionally biased region" description="Pro residues" evidence="1">
    <location>
        <begin position="516"/>
        <end position="549"/>
    </location>
</feature>
<feature type="compositionally biased region" description="Low complexity" evidence="1">
    <location>
        <begin position="550"/>
        <end position="560"/>
    </location>
</feature>
<dbReference type="InterPro" id="IPR033557">
    <property type="entry name" value="CIMAP2"/>
</dbReference>
<name>A0ABY7FPN7_MYAAR</name>
<organism evidence="2 3">
    <name type="scientific">Mya arenaria</name>
    <name type="common">Soft-shell clam</name>
    <dbReference type="NCBI Taxonomy" id="6604"/>
    <lineage>
        <taxon>Eukaryota</taxon>
        <taxon>Metazoa</taxon>
        <taxon>Spiralia</taxon>
        <taxon>Lophotrochozoa</taxon>
        <taxon>Mollusca</taxon>
        <taxon>Bivalvia</taxon>
        <taxon>Autobranchia</taxon>
        <taxon>Heteroconchia</taxon>
        <taxon>Euheterodonta</taxon>
        <taxon>Imparidentia</taxon>
        <taxon>Neoheterodontei</taxon>
        <taxon>Myida</taxon>
        <taxon>Myoidea</taxon>
        <taxon>Myidae</taxon>
        <taxon>Mya</taxon>
    </lineage>
</organism>
<dbReference type="PANTHER" id="PTHR34914:SF1">
    <property type="entry name" value="LYMPHOCYTE EXPANSION MOLECULE"/>
    <property type="match status" value="1"/>
</dbReference>
<dbReference type="PANTHER" id="PTHR34914">
    <property type="entry name" value="LYMPHOCYTE EXPANSION MOLECULE"/>
    <property type="match status" value="1"/>
</dbReference>
<keyword evidence="3" id="KW-1185">Reference proteome</keyword>
<reference evidence="2" key="1">
    <citation type="submission" date="2022-11" db="EMBL/GenBank/DDBJ databases">
        <title>Centuries of genome instability and evolution in soft-shell clam transmissible cancer (bioRxiv).</title>
        <authorList>
            <person name="Hart S.F.M."/>
            <person name="Yonemitsu M.A."/>
            <person name="Giersch R.M."/>
            <person name="Beal B.F."/>
            <person name="Arriagada G."/>
            <person name="Davis B.W."/>
            <person name="Ostrander E.A."/>
            <person name="Goff S.P."/>
            <person name="Metzger M.J."/>
        </authorList>
    </citation>
    <scope>NUCLEOTIDE SEQUENCE</scope>
    <source>
        <strain evidence="2">MELC-2E11</strain>
        <tissue evidence="2">Siphon/mantle</tissue>
    </source>
</reference>
<sequence>MAEKKFKGSPFGTQTARFDVSGVHPKKKMPGTFTEIPYDKKSIEELNRRMGPGSYYVDVGGFNRKSVEERSSGPGWSRAHEVERMAALPHLLHKEQWELKKELVRKLGPGSYEIKDFLESSDLKPRSALGICETRATRFKEQQSEVPGPGTYGDGGIPHAAKEAKEQISTSTIGMLDAGSSTPRNLPSVGSKLGPGTYNFKSFAEERVNKVTSLRGPYDLFSGDRNKPITVGYLAAPKLANLGPGQYQLKSFVDDWDTIHRNRQGRFGKVSQYPERPTERVFCSTLSQCPKETIQPGPGQYEPGQLSKPESKKPPGFLSTAQRNDKLSQKFFTRNFNPVGPGRYDVQKWEEAQHKNGHQSVFLAKTGKLSLTMEKFLKERVRAKDVRVEDRVFLVPPQGPPGYDLPRSNTQENFYPFPNFQKLNVPEKPARCAHQDVTALLNLSELVAHRCSSVQDYWAQHCAMCKLAGVHVDLNSQLTGRSPPLLPKPPPPPPNPPRPPPPPKPPLFGAPLSPFSSPPLLPKPPAPPPNPPLPPPLLPNPPPPKPPLLGAPLSPSSVFPLPKPPPPPLPPPNPLPPRPPPPKPFVAAPPPPKPLVLDPKPGLLPESPDPPASVLNTPLPKPPLQR</sequence>
<evidence type="ECO:0000313" key="3">
    <source>
        <dbReference type="Proteomes" id="UP001164746"/>
    </source>
</evidence>
<dbReference type="InterPro" id="IPR010736">
    <property type="entry name" value="SHIPPO-rpt"/>
</dbReference>
<dbReference type="PRINTS" id="PR01217">
    <property type="entry name" value="PRICHEXTENSN"/>
</dbReference>
<feature type="compositionally biased region" description="Low complexity" evidence="1">
    <location>
        <begin position="595"/>
        <end position="605"/>
    </location>
</feature>
<dbReference type="EMBL" id="CP111024">
    <property type="protein sequence ID" value="WAR22992.1"/>
    <property type="molecule type" value="Genomic_DNA"/>
</dbReference>
<feature type="compositionally biased region" description="Pro residues" evidence="1">
    <location>
        <begin position="561"/>
        <end position="594"/>
    </location>
</feature>
<feature type="region of interest" description="Disordered" evidence="1">
    <location>
        <begin position="289"/>
        <end position="324"/>
    </location>
</feature>
<protein>
    <submittedName>
        <fullName evidence="2">LEXM-like protein</fullName>
    </submittedName>
</protein>
<evidence type="ECO:0000256" key="1">
    <source>
        <dbReference type="SAM" id="MobiDB-lite"/>
    </source>
</evidence>
<dbReference type="Proteomes" id="UP001164746">
    <property type="component" value="Chromosome 13"/>
</dbReference>
<dbReference type="Pfam" id="PF07004">
    <property type="entry name" value="SHIPPO-rpt"/>
    <property type="match status" value="1"/>
</dbReference>
<evidence type="ECO:0000313" key="2">
    <source>
        <dbReference type="EMBL" id="WAR22992.1"/>
    </source>
</evidence>
<accession>A0ABY7FPN7</accession>
<feature type="region of interest" description="Disordered" evidence="1">
    <location>
        <begin position="1"/>
        <end position="24"/>
    </location>
</feature>